<dbReference type="EMBL" id="JABTEG010000005">
    <property type="protein sequence ID" value="KAG4304911.1"/>
    <property type="molecule type" value="Genomic_DNA"/>
</dbReference>
<reference evidence="1 2" key="1">
    <citation type="journal article" date="2021" name="Commun. Biol.">
        <title>Genomic insights into the host specific adaptation of the Pneumocystis genus.</title>
        <authorList>
            <person name="Cisse O.H."/>
            <person name="Ma L."/>
            <person name="Dekker J.P."/>
            <person name="Khil P.P."/>
            <person name="Youn J.-H."/>
            <person name="Brenchley J.M."/>
            <person name="Blair R."/>
            <person name="Pahar B."/>
            <person name="Chabe M."/>
            <person name="Van Rompay K.K.A."/>
            <person name="Keesler R."/>
            <person name="Sukura A."/>
            <person name="Hirsch V."/>
            <person name="Kutty G."/>
            <person name="Liu Y."/>
            <person name="Peng L."/>
            <person name="Chen J."/>
            <person name="Song J."/>
            <person name="Weissenbacher-Lang C."/>
            <person name="Xu J."/>
            <person name="Upham N.S."/>
            <person name="Stajich J.E."/>
            <person name="Cuomo C.A."/>
            <person name="Cushion M.T."/>
            <person name="Kovacs J.A."/>
        </authorList>
    </citation>
    <scope>NUCLEOTIDE SEQUENCE [LARGE SCALE GENOMIC DNA]</scope>
    <source>
        <strain evidence="1 2">RABM</strain>
    </source>
</reference>
<proteinExistence type="predicted"/>
<organism evidence="1 2">
    <name type="scientific">Pneumocystis oryctolagi</name>
    <dbReference type="NCBI Taxonomy" id="42067"/>
    <lineage>
        <taxon>Eukaryota</taxon>
        <taxon>Fungi</taxon>
        <taxon>Dikarya</taxon>
        <taxon>Ascomycota</taxon>
        <taxon>Taphrinomycotina</taxon>
        <taxon>Pneumocystomycetes</taxon>
        <taxon>Pneumocystaceae</taxon>
        <taxon>Pneumocystis</taxon>
    </lineage>
</organism>
<dbReference type="Proteomes" id="UP000768646">
    <property type="component" value="Unassembled WGS sequence"/>
</dbReference>
<comment type="caution">
    <text evidence="1">The sequence shown here is derived from an EMBL/GenBank/DDBJ whole genome shotgun (WGS) entry which is preliminary data.</text>
</comment>
<protein>
    <submittedName>
        <fullName evidence="1">Uncharacterized protein</fullName>
    </submittedName>
</protein>
<evidence type="ECO:0000313" key="1">
    <source>
        <dbReference type="EMBL" id="KAG4304911.1"/>
    </source>
</evidence>
<name>A0ACB7CBC1_9ASCO</name>
<sequence>MYENHPYDIDSELRELLRVESFKANDFTLSFFIETLSESCIENQESIQKFNPKPYIRVFEATLDHLVVLNSEILKNIKDNEVHAKKADIDHCLRVKEIKEKFDNLVKEFNALESKMNASGKLAVKLGKQFEHIDKQNSKVQEGKLLIQSYIEIAKGNFSSLEKLRLGSTIESKALCASLTKNLFILTKDINLSESTKMIESLEKFSEVFEKDLLQYFDKAYRAGNMEDMAEYAKILFNFNGGGSVVRNFVNQHDFFIIPKNLENCDIKKDDEIWKKLSDPDLNISENDLLVESNLQSLISLVRKTVKTEYKIIRNVFPNPSAVFQIQLRLEEVIRYAELNSTLAYLRVLQATHSSLTNLVEDLKTFEQMSMLSKVTNEFSNLASYVLEQCLNDLFVPYLEGSRYIEKERKSLDELYSSLLHNFNTYHSQKRAIKNLTVLDRVVSRFQAATISTQSTLTSGRDSEGSSSTEQGSVQMLFRLAGLEKSNINKDRKEKGESKSEELEIIENDGKVSFEYVNKILKWHAEAISRVVELFPQNELAKDSFSILKVLFDYVFINYLDTSLETIFDIIDSYDGKNEPELKYFEELKQMTIIIHLLSTYLNTIVLPVVSFSLTLRRDILISANNSISDVENKINLIIEKSIDIIINWISVLLSKQKKNDFKPKDNEQRMENLSTEPCKLIAQFVSKIYNIACDNLMGQNLENFLVTFGLSFLRTLLEHFKKFFVSPSGGFILAKDLTEYEKCVEYWGISKLNERFKLLHELGNIFIVRSDILKSLLSEGILARINLKYLIPYISKRTDYYTADINKIILNEEGLD</sequence>
<gene>
    <name evidence="1" type="ORF">PORY_001586</name>
</gene>
<keyword evidence="2" id="KW-1185">Reference proteome</keyword>
<accession>A0ACB7CBC1</accession>
<evidence type="ECO:0000313" key="2">
    <source>
        <dbReference type="Proteomes" id="UP000768646"/>
    </source>
</evidence>